<evidence type="ECO:0000256" key="1">
    <source>
        <dbReference type="ARBA" id="ARBA00001286"/>
    </source>
</evidence>
<dbReference type="InterPro" id="IPR036217">
    <property type="entry name" value="MethylDNA_cys_MeTrfase_DNAb"/>
</dbReference>
<dbReference type="GO" id="GO:0005737">
    <property type="term" value="C:cytoplasm"/>
    <property type="evidence" value="ECO:0007669"/>
    <property type="project" value="UniProtKB-SubCell"/>
</dbReference>
<keyword evidence="5 9" id="KW-0808">Transferase</keyword>
<reference evidence="13" key="2">
    <citation type="submission" date="2018-03" db="EMBL/GenBank/DDBJ databases">
        <authorList>
            <person name="Derbyshire K."/>
            <person name="Gray T.A."/>
            <person name="Champion M."/>
        </authorList>
    </citation>
    <scope>NUCLEOTIDE SEQUENCE [LARGE SCALE GENOMIC DNA]</scope>
    <source>
        <strain evidence="13">MKD8</strain>
    </source>
</reference>
<evidence type="ECO:0000256" key="5">
    <source>
        <dbReference type="ARBA" id="ARBA00022679"/>
    </source>
</evidence>
<dbReference type="PANTHER" id="PTHR10815:SF5">
    <property type="entry name" value="METHYLATED-DNA--PROTEIN-CYSTEINE METHYLTRANSFERASE"/>
    <property type="match status" value="1"/>
</dbReference>
<dbReference type="GO" id="GO:0003908">
    <property type="term" value="F:methylated-DNA-[protein]-cysteine S-methyltransferase activity"/>
    <property type="evidence" value="ECO:0007669"/>
    <property type="project" value="UniProtKB-UniRule"/>
</dbReference>
<dbReference type="Gene3D" id="3.30.160.70">
    <property type="entry name" value="Methylated DNA-protein cysteine methyltransferase domain"/>
    <property type="match status" value="1"/>
</dbReference>
<dbReference type="Pfam" id="PF02870">
    <property type="entry name" value="Methyltransf_1N"/>
    <property type="match status" value="1"/>
</dbReference>
<evidence type="ECO:0000256" key="8">
    <source>
        <dbReference type="ARBA" id="ARBA00049348"/>
    </source>
</evidence>
<dbReference type="InterPro" id="IPR008332">
    <property type="entry name" value="MethylG_MeTrfase_N"/>
</dbReference>
<proteinExistence type="inferred from homology"/>
<dbReference type="EMBL" id="CP027541">
    <property type="protein sequence ID" value="AWT55775.1"/>
    <property type="molecule type" value="Genomic_DNA"/>
</dbReference>
<dbReference type="HAMAP" id="MF_00772">
    <property type="entry name" value="OGT"/>
    <property type="match status" value="1"/>
</dbReference>
<dbReference type="PANTHER" id="PTHR10815">
    <property type="entry name" value="METHYLATED-DNA--PROTEIN-CYSTEINE METHYLTRANSFERASE"/>
    <property type="match status" value="1"/>
</dbReference>
<dbReference type="InterPro" id="IPR014048">
    <property type="entry name" value="MethylDNA_cys_MeTrfase_DNA-bd"/>
</dbReference>
<evidence type="ECO:0000256" key="6">
    <source>
        <dbReference type="ARBA" id="ARBA00022763"/>
    </source>
</evidence>
<dbReference type="Gene3D" id="1.10.10.10">
    <property type="entry name" value="Winged helix-like DNA-binding domain superfamily/Winged helix DNA-binding domain"/>
    <property type="match status" value="1"/>
</dbReference>
<evidence type="ECO:0000259" key="11">
    <source>
        <dbReference type="Pfam" id="PF02870"/>
    </source>
</evidence>
<comment type="similarity">
    <text evidence="2 9">Belongs to the MGMT family.</text>
</comment>
<feature type="domain" description="Methylguanine DNA methyltransferase ribonuclease-like" evidence="11">
    <location>
        <begin position="5"/>
        <end position="72"/>
    </location>
</feature>
<dbReference type="Proteomes" id="UP000011200">
    <property type="component" value="Chromosome"/>
</dbReference>
<evidence type="ECO:0000313" key="12">
    <source>
        <dbReference type="EMBL" id="AWT55775.1"/>
    </source>
</evidence>
<reference evidence="12 13" key="1">
    <citation type="journal article" date="2013" name="Genome Announc.">
        <title>Draft genome sequence of MKD8, a conjugal recipient Mycobacterium smegmatis strain.</title>
        <authorList>
            <person name="Gray T.A."/>
            <person name="Palumbo M.J."/>
            <person name="Derbyshire K.M."/>
        </authorList>
    </citation>
    <scope>NUCLEOTIDE SEQUENCE [LARGE SCALE GENOMIC DNA]</scope>
    <source>
        <strain evidence="12 13">MKD8</strain>
    </source>
</reference>
<comment type="miscellaneous">
    <text evidence="9">This enzyme catalyzes only one turnover and therefore is not strictly catalytic. According to one definition, an enzyme is a biocatalyst that acts repeatedly and over many reaction cycles.</text>
</comment>
<dbReference type="FunFam" id="1.10.10.10:FF:000214">
    <property type="entry name" value="Methylated-DNA--protein-cysteine methyltransferase"/>
    <property type="match status" value="1"/>
</dbReference>
<comment type="function">
    <text evidence="9">Involved in the cellular defense against the biological effects of O6-methylguanine (O6-MeG) and O4-methylthymine (O4-MeT) in DNA. Repairs the methylated nucleobase in DNA by stoichiometrically transferring the methyl group to a cysteine residue in the enzyme. This is a suicide reaction: the enzyme is irreversibly inactivated.</text>
</comment>
<comment type="catalytic activity">
    <reaction evidence="8 9">
        <text>a 6-O-methyl-2'-deoxyguanosine in DNA + L-cysteinyl-[protein] = S-methyl-L-cysteinyl-[protein] + a 2'-deoxyguanosine in DNA</text>
        <dbReference type="Rhea" id="RHEA:24000"/>
        <dbReference type="Rhea" id="RHEA-COMP:10131"/>
        <dbReference type="Rhea" id="RHEA-COMP:10132"/>
        <dbReference type="Rhea" id="RHEA-COMP:11367"/>
        <dbReference type="Rhea" id="RHEA-COMP:11368"/>
        <dbReference type="ChEBI" id="CHEBI:29950"/>
        <dbReference type="ChEBI" id="CHEBI:82612"/>
        <dbReference type="ChEBI" id="CHEBI:85445"/>
        <dbReference type="ChEBI" id="CHEBI:85448"/>
        <dbReference type="EC" id="2.1.1.63"/>
    </reaction>
</comment>
<dbReference type="GO" id="GO:0032259">
    <property type="term" value="P:methylation"/>
    <property type="evidence" value="ECO:0007669"/>
    <property type="project" value="UniProtKB-KW"/>
</dbReference>
<sequence>MTLTCRTVDSPVGLLTLAGRDGHLMHLRMEDQTYEPSRDGWEVDDSAFPDVVEQLAEYFAGERTDFELSLDLVGTAFQRTVWTALREIPYGETCSYGEIARKIGSPGASRAVGLANGHNPIGIIVPCHRVIGANGSLTGYGGGLERKRMLLDLEKSRMAPALF</sequence>
<dbReference type="CDD" id="cd06445">
    <property type="entry name" value="ATase"/>
    <property type="match status" value="1"/>
</dbReference>
<dbReference type="SUPFAM" id="SSF53155">
    <property type="entry name" value="Methylated DNA-protein cysteine methyltransferase domain"/>
    <property type="match status" value="1"/>
</dbReference>
<protein>
    <recommendedName>
        <fullName evidence="9">Methylated-DNA--protein-cysteine methyltransferase</fullName>
        <ecNumber evidence="9">2.1.1.63</ecNumber>
    </recommendedName>
    <alternativeName>
        <fullName evidence="9">6-O-methylguanine-DNA methyltransferase</fullName>
        <shortName evidence="9">MGMT</shortName>
    </alternativeName>
    <alternativeName>
        <fullName evidence="9">O-6-methylguanine-DNA-alkyltransferase</fullName>
    </alternativeName>
</protein>
<comment type="subcellular location">
    <subcellularLocation>
        <location evidence="9">Cytoplasm</location>
    </subcellularLocation>
</comment>
<dbReference type="SUPFAM" id="SSF46767">
    <property type="entry name" value="Methylated DNA-protein cysteine methyltransferase, C-terminal domain"/>
    <property type="match status" value="1"/>
</dbReference>
<evidence type="ECO:0000256" key="9">
    <source>
        <dbReference type="HAMAP-Rule" id="MF_00772"/>
    </source>
</evidence>
<dbReference type="InterPro" id="IPR001497">
    <property type="entry name" value="MethylDNA_cys_MeTrfase_AS"/>
</dbReference>
<dbReference type="RefSeq" id="WP_003896323.1">
    <property type="nucleotide sequence ID" value="NZ_CP027541.1"/>
</dbReference>
<organism evidence="12 13">
    <name type="scientific">Mycolicibacterium smegmatis (strain MKD8)</name>
    <name type="common">Mycobacterium smegmatis</name>
    <dbReference type="NCBI Taxonomy" id="1214915"/>
    <lineage>
        <taxon>Bacteria</taxon>
        <taxon>Bacillati</taxon>
        <taxon>Actinomycetota</taxon>
        <taxon>Actinomycetes</taxon>
        <taxon>Mycobacteriales</taxon>
        <taxon>Mycobacteriaceae</taxon>
        <taxon>Mycolicibacterium</taxon>
    </lineage>
</organism>
<feature type="domain" description="Methylated-DNA-[protein]-cysteine S-methyltransferase DNA binding" evidence="10">
    <location>
        <begin position="76"/>
        <end position="155"/>
    </location>
</feature>
<dbReference type="NCBIfam" id="TIGR00589">
    <property type="entry name" value="ogt"/>
    <property type="match status" value="1"/>
</dbReference>
<keyword evidence="4 9" id="KW-0489">Methyltransferase</keyword>
<keyword evidence="3 9" id="KW-0963">Cytoplasm</keyword>
<gene>
    <name evidence="12" type="ORF">D806_048190</name>
</gene>
<dbReference type="InterPro" id="IPR023546">
    <property type="entry name" value="MGMT"/>
</dbReference>
<evidence type="ECO:0000256" key="3">
    <source>
        <dbReference type="ARBA" id="ARBA00022490"/>
    </source>
</evidence>
<dbReference type="GO" id="GO:0006307">
    <property type="term" value="P:DNA alkylation repair"/>
    <property type="evidence" value="ECO:0007669"/>
    <property type="project" value="UniProtKB-UniRule"/>
</dbReference>
<accession>A0A2U9PX00</accession>
<dbReference type="AlphaFoldDB" id="A0A2U9PX00"/>
<evidence type="ECO:0000256" key="2">
    <source>
        <dbReference type="ARBA" id="ARBA00008711"/>
    </source>
</evidence>
<feature type="active site" description="Nucleophile; methyl group acceptor" evidence="9">
    <location>
        <position position="127"/>
    </location>
</feature>
<dbReference type="PROSITE" id="PS00374">
    <property type="entry name" value="MGMT"/>
    <property type="match status" value="1"/>
</dbReference>
<name>A0A2U9PX00_MYCSE</name>
<evidence type="ECO:0000256" key="4">
    <source>
        <dbReference type="ARBA" id="ARBA00022603"/>
    </source>
</evidence>
<evidence type="ECO:0000256" key="7">
    <source>
        <dbReference type="ARBA" id="ARBA00023204"/>
    </source>
</evidence>
<evidence type="ECO:0000313" key="13">
    <source>
        <dbReference type="Proteomes" id="UP000011200"/>
    </source>
</evidence>
<dbReference type="EC" id="2.1.1.63" evidence="9"/>
<keyword evidence="7 9" id="KW-0234">DNA repair</keyword>
<keyword evidence="6 9" id="KW-0227">DNA damage</keyword>
<dbReference type="InterPro" id="IPR036631">
    <property type="entry name" value="MGMT_N_sf"/>
</dbReference>
<comment type="catalytic activity">
    <reaction evidence="1 9">
        <text>a 4-O-methyl-thymidine in DNA + L-cysteinyl-[protein] = a thymidine in DNA + S-methyl-L-cysteinyl-[protein]</text>
        <dbReference type="Rhea" id="RHEA:53428"/>
        <dbReference type="Rhea" id="RHEA-COMP:10131"/>
        <dbReference type="Rhea" id="RHEA-COMP:10132"/>
        <dbReference type="Rhea" id="RHEA-COMP:13555"/>
        <dbReference type="Rhea" id="RHEA-COMP:13556"/>
        <dbReference type="ChEBI" id="CHEBI:29950"/>
        <dbReference type="ChEBI" id="CHEBI:82612"/>
        <dbReference type="ChEBI" id="CHEBI:137386"/>
        <dbReference type="ChEBI" id="CHEBI:137387"/>
        <dbReference type="EC" id="2.1.1.63"/>
    </reaction>
</comment>
<dbReference type="Pfam" id="PF01035">
    <property type="entry name" value="DNA_binding_1"/>
    <property type="match status" value="1"/>
</dbReference>
<dbReference type="InterPro" id="IPR036388">
    <property type="entry name" value="WH-like_DNA-bd_sf"/>
</dbReference>
<evidence type="ECO:0000259" key="10">
    <source>
        <dbReference type="Pfam" id="PF01035"/>
    </source>
</evidence>